<evidence type="ECO:0000313" key="4">
    <source>
        <dbReference type="Proteomes" id="UP000524558"/>
    </source>
</evidence>
<feature type="non-terminal residue" evidence="3">
    <location>
        <position position="1"/>
    </location>
</feature>
<keyword evidence="2" id="KW-0560">Oxidoreductase</keyword>
<evidence type="ECO:0000256" key="2">
    <source>
        <dbReference type="ARBA" id="ARBA00023002"/>
    </source>
</evidence>
<accession>A0A7K5P2Y9</accession>
<comment type="caution">
    <text evidence="3">The sequence shown here is derived from an EMBL/GenBank/DDBJ whole genome shotgun (WGS) entry which is preliminary data.</text>
</comment>
<dbReference type="Pfam" id="PF00106">
    <property type="entry name" value="adh_short"/>
    <property type="match status" value="1"/>
</dbReference>
<feature type="non-terminal residue" evidence="3">
    <location>
        <position position="115"/>
    </location>
</feature>
<reference evidence="3 4" key="1">
    <citation type="submission" date="2019-09" db="EMBL/GenBank/DDBJ databases">
        <title>Bird 10,000 Genomes (B10K) Project - Family phase.</title>
        <authorList>
            <person name="Zhang G."/>
        </authorList>
    </citation>
    <scope>NUCLEOTIDE SEQUENCE [LARGE SCALE GENOMIC DNA]</scope>
    <source>
        <strain evidence="3">B10K-DU-021-33</strain>
        <tissue evidence="3">Mixed tissue sample</tissue>
    </source>
</reference>
<dbReference type="Gene3D" id="3.40.50.720">
    <property type="entry name" value="NAD(P)-binding Rossmann-like Domain"/>
    <property type="match status" value="1"/>
</dbReference>
<dbReference type="Proteomes" id="UP000524558">
    <property type="component" value="Unassembled WGS sequence"/>
</dbReference>
<evidence type="ECO:0000313" key="3">
    <source>
        <dbReference type="EMBL" id="NWT48807.1"/>
    </source>
</evidence>
<dbReference type="EMBL" id="VYZF01005501">
    <property type="protein sequence ID" value="NWT48807.1"/>
    <property type="molecule type" value="Genomic_DNA"/>
</dbReference>
<dbReference type="InterPro" id="IPR036291">
    <property type="entry name" value="NAD(P)-bd_dom_sf"/>
</dbReference>
<dbReference type="AlphaFoldDB" id="A0A7K5P2Y9"/>
<dbReference type="PANTHER" id="PTHR43391:SF93">
    <property type="entry name" value="RETINOL DEHYDROGENASE 8"/>
    <property type="match status" value="1"/>
</dbReference>
<organism evidence="3 4">
    <name type="scientific">Chroicocephalus maculipennis</name>
    <name type="common">Brown-hooded gull</name>
    <name type="synonym">Larus maculipennis</name>
    <dbReference type="NCBI Taxonomy" id="287016"/>
    <lineage>
        <taxon>Eukaryota</taxon>
        <taxon>Metazoa</taxon>
        <taxon>Chordata</taxon>
        <taxon>Craniata</taxon>
        <taxon>Vertebrata</taxon>
        <taxon>Euteleostomi</taxon>
        <taxon>Archelosauria</taxon>
        <taxon>Archosauria</taxon>
        <taxon>Dinosauria</taxon>
        <taxon>Saurischia</taxon>
        <taxon>Theropoda</taxon>
        <taxon>Coelurosauria</taxon>
        <taxon>Aves</taxon>
        <taxon>Neognathae</taxon>
        <taxon>Neoaves</taxon>
        <taxon>Charadriiformes</taxon>
        <taxon>Laridae</taxon>
        <taxon>Chroicocephalus</taxon>
    </lineage>
</organism>
<dbReference type="GO" id="GO:0005829">
    <property type="term" value="C:cytosol"/>
    <property type="evidence" value="ECO:0007669"/>
    <property type="project" value="TreeGrafter"/>
</dbReference>
<dbReference type="PANTHER" id="PTHR43391">
    <property type="entry name" value="RETINOL DEHYDROGENASE-RELATED"/>
    <property type="match status" value="1"/>
</dbReference>
<protein>
    <submittedName>
        <fullName evidence="3">RDH8 dehydrogenase</fullName>
    </submittedName>
</protein>
<dbReference type="SUPFAM" id="SSF51735">
    <property type="entry name" value="NAD(P)-binding Rossmann-fold domains"/>
    <property type="match status" value="1"/>
</dbReference>
<dbReference type="GO" id="GO:0016491">
    <property type="term" value="F:oxidoreductase activity"/>
    <property type="evidence" value="ECO:0007669"/>
    <property type="project" value="UniProtKB-KW"/>
</dbReference>
<proteinExistence type="inferred from homology"/>
<keyword evidence="4" id="KW-1185">Reference proteome</keyword>
<name>A0A7K5P2Y9_CHRMC</name>
<dbReference type="PRINTS" id="PR00081">
    <property type="entry name" value="GDHRDH"/>
</dbReference>
<dbReference type="InterPro" id="IPR002347">
    <property type="entry name" value="SDR_fam"/>
</dbReference>
<evidence type="ECO:0000256" key="1">
    <source>
        <dbReference type="ARBA" id="ARBA00006484"/>
    </source>
</evidence>
<sequence length="115" mass="12042">VIATMRNVGRSGALAAAAGPALGRTLEIKQLDVCDEGSIRACLDSIPGRHIDVLVSNAGVGMAGPLECQSLAAMQSLMDTNFFGLVRLVKEVLPDMKRRRGGHIVVISSIMGLQG</sequence>
<gene>
    <name evidence="3" type="primary">Rdh8_1</name>
    <name evidence="3" type="ORF">CHRMAC_R00880</name>
</gene>
<comment type="similarity">
    <text evidence="1">Belongs to the short-chain dehydrogenases/reductases (SDR) family.</text>
</comment>